<dbReference type="CDD" id="cd01767">
    <property type="entry name" value="UBX"/>
    <property type="match status" value="1"/>
</dbReference>
<dbReference type="Proteomes" id="UP000301737">
    <property type="component" value="Unassembled WGS sequence"/>
</dbReference>
<evidence type="ECO:0000313" key="4">
    <source>
        <dbReference type="Proteomes" id="UP000301737"/>
    </source>
</evidence>
<dbReference type="GO" id="GO:0043130">
    <property type="term" value="F:ubiquitin binding"/>
    <property type="evidence" value="ECO:0007669"/>
    <property type="project" value="TreeGrafter"/>
</dbReference>
<dbReference type="OrthoDB" id="1026733at2759"/>
<dbReference type="SMART" id="SM00166">
    <property type="entry name" value="UBX"/>
    <property type="match status" value="1"/>
</dbReference>
<dbReference type="EMBL" id="BIMX01000004">
    <property type="protein sequence ID" value="GCE98198.1"/>
    <property type="molecule type" value="Genomic_DNA"/>
</dbReference>
<dbReference type="Gene3D" id="3.40.30.10">
    <property type="entry name" value="Glutaredoxin"/>
    <property type="match status" value="1"/>
</dbReference>
<accession>A0A4C2E857</accession>
<dbReference type="AlphaFoldDB" id="A0A4C2E857"/>
<dbReference type="SUPFAM" id="SSF54236">
    <property type="entry name" value="Ubiquitin-like"/>
    <property type="match status" value="1"/>
</dbReference>
<comment type="caution">
    <text evidence="3">The sequence shown here is derived from an EMBL/GenBank/DDBJ whole genome shotgun (WGS) entry which is preliminary data.</text>
</comment>
<protein>
    <recommendedName>
        <fullName evidence="2">UBX domain-containing protein</fullName>
    </recommendedName>
</protein>
<dbReference type="SMART" id="SM00594">
    <property type="entry name" value="UAS"/>
    <property type="match status" value="1"/>
</dbReference>
<feature type="transmembrane region" description="Helical" evidence="1">
    <location>
        <begin position="60"/>
        <end position="82"/>
    </location>
</feature>
<reference evidence="3 4" key="1">
    <citation type="submission" date="2019-01" db="EMBL/GenBank/DDBJ databases">
        <title>Draft Genome Sequencing of Zygosaccharomyces mellis Ca-7.</title>
        <authorList>
            <person name="Shiwa Y."/>
            <person name="Kanesaki Y."/>
            <person name="Ishige T."/>
            <person name="Mura K."/>
            <person name="Hori T."/>
            <person name="Tamura T."/>
        </authorList>
    </citation>
    <scope>NUCLEOTIDE SEQUENCE [LARGE SCALE GENOMIC DNA]</scope>
    <source>
        <strain evidence="3 4">Ca-7</strain>
    </source>
</reference>
<feature type="domain" description="UBX" evidence="2">
    <location>
        <begin position="342"/>
        <end position="438"/>
    </location>
</feature>
<dbReference type="InterPro" id="IPR006577">
    <property type="entry name" value="UAS"/>
</dbReference>
<dbReference type="Pfam" id="PF00789">
    <property type="entry name" value="UBX"/>
    <property type="match status" value="1"/>
</dbReference>
<evidence type="ECO:0000256" key="1">
    <source>
        <dbReference type="SAM" id="Phobius"/>
    </source>
</evidence>
<dbReference type="GO" id="GO:0005783">
    <property type="term" value="C:endoplasmic reticulum"/>
    <property type="evidence" value="ECO:0007669"/>
    <property type="project" value="TreeGrafter"/>
</dbReference>
<organism evidence="3 4">
    <name type="scientific">Zygosaccharomyces mellis</name>
    <dbReference type="NCBI Taxonomy" id="42258"/>
    <lineage>
        <taxon>Eukaryota</taxon>
        <taxon>Fungi</taxon>
        <taxon>Dikarya</taxon>
        <taxon>Ascomycota</taxon>
        <taxon>Saccharomycotina</taxon>
        <taxon>Saccharomycetes</taxon>
        <taxon>Saccharomycetales</taxon>
        <taxon>Saccharomycetaceae</taxon>
        <taxon>Zygosaccharomyces</taxon>
    </lineage>
</organism>
<dbReference type="InterPro" id="IPR001012">
    <property type="entry name" value="UBX_dom"/>
</dbReference>
<evidence type="ECO:0000313" key="3">
    <source>
        <dbReference type="EMBL" id="GCE98198.1"/>
    </source>
</evidence>
<keyword evidence="1" id="KW-0812">Transmembrane</keyword>
<dbReference type="InterPro" id="IPR050730">
    <property type="entry name" value="UBX_domain-protein"/>
</dbReference>
<dbReference type="SUPFAM" id="SSF52833">
    <property type="entry name" value="Thioredoxin-like"/>
    <property type="match status" value="1"/>
</dbReference>
<dbReference type="InterPro" id="IPR036249">
    <property type="entry name" value="Thioredoxin-like_sf"/>
</dbReference>
<dbReference type="PANTHER" id="PTHR23322:SF103">
    <property type="entry name" value="UBX DOMAIN-CONTAINING PROTEIN 3"/>
    <property type="match status" value="1"/>
</dbReference>
<dbReference type="PROSITE" id="PS50033">
    <property type="entry name" value="UBX"/>
    <property type="match status" value="1"/>
</dbReference>
<name>A0A4C2E857_9SACH</name>
<gene>
    <name evidence="3" type="ORF">ZYGM_003446</name>
</gene>
<sequence length="438" mass="50070">MDLLRRAIHGGEPPFTPIPGSFPEDAMTTHDSRLEDMENPDSNDNRSLTRWNSKTILTTLIRIPFVLLYYIMVLALVILSLLKPLCNISGFYRKNSKLSDPKSQLSNLLETLNTESHISLNPSVQDVNTPTYTFESLYSLEHGSLGPDIIQGGYADLLHACSEQCKFAILYLHDPLLDNSLQYVNELLCSERFATLIRKYQVLLWFSEVTSSEGLQAANALKVRQFPFLGVLCLKAEKKIEVIGRLEGCLHKYGANTLESILTKGNTKLVQIRQQRQNLALQRLIRDQQDFRYNESLRRDQENVRRRNARRQAASELERQELLRTQWLLWRKSTLQPEPTRSGGSASRIAIRTENGIRIVRKFDSNLTIDEIYAYVELFMEGLLDSTETNVTPPLGYEHHYRFLLLTPVPRKELDPSTTIGDEPAIYPSGNIIMESLT</sequence>
<evidence type="ECO:0000259" key="2">
    <source>
        <dbReference type="PROSITE" id="PS50033"/>
    </source>
</evidence>
<keyword evidence="1" id="KW-1133">Transmembrane helix</keyword>
<dbReference type="Gene3D" id="3.10.20.90">
    <property type="entry name" value="Phosphatidylinositol 3-kinase Catalytic Subunit, Chain A, domain 1"/>
    <property type="match status" value="1"/>
</dbReference>
<dbReference type="GO" id="GO:0036503">
    <property type="term" value="P:ERAD pathway"/>
    <property type="evidence" value="ECO:0007669"/>
    <property type="project" value="TreeGrafter"/>
</dbReference>
<dbReference type="PANTHER" id="PTHR23322">
    <property type="entry name" value="FAS-ASSOCIATED PROTEIN"/>
    <property type="match status" value="1"/>
</dbReference>
<keyword evidence="1" id="KW-0472">Membrane</keyword>
<keyword evidence="4" id="KW-1185">Reference proteome</keyword>
<dbReference type="InterPro" id="IPR029071">
    <property type="entry name" value="Ubiquitin-like_domsf"/>
</dbReference>
<proteinExistence type="predicted"/>